<dbReference type="SUPFAM" id="SSF53756">
    <property type="entry name" value="UDP-Glycosyltransferase/glycogen phosphorylase"/>
    <property type="match status" value="1"/>
</dbReference>
<comment type="similarity">
    <text evidence="1">Belongs to the UDP-N-acetylglucosamine 2-epimerase family.</text>
</comment>
<sequence>MAKKQRRIIGAVGARPNFIKIAPIVEELRKHKEVEFVLVHTGQHYDYELSRSFFIDLNIPEPKIHLDVGSGSHAEQTGHIMIRFERVLLEQHPDLVVVVGDVNSTLACALAARKLHTPIAHIEAGLRSFDWRMPEEINRLLTDAISDYLFVTEESGESNLLREGISREKIFLVGNVMIDTLLKQRDRISQSPIISKLRLLPSEYAVLTLHRPENVDVEETFEGILSGLSELRKHIKIVYPIHPRARKRIDEFRLGTRFPFLNGEERFLVMNPISYLHFLKLVSESRFVLTDSGGIQEETTVLEVPCLTLRRNTERPVTVTEGTNTVVDTDPKRILEESMRILDGHEKAGSIPKLWDGGAAGRIVDVLLDCRRQ</sequence>
<dbReference type="InterPro" id="IPR003331">
    <property type="entry name" value="UDP_GlcNAc_Epimerase_2_dom"/>
</dbReference>
<dbReference type="Pfam" id="PF02350">
    <property type="entry name" value="Epimerase_2"/>
    <property type="match status" value="1"/>
</dbReference>
<dbReference type="AlphaFoldDB" id="A0A0S7WJJ1"/>
<dbReference type="EMBL" id="LIZT01000043">
    <property type="protein sequence ID" value="KPJ49772.1"/>
    <property type="molecule type" value="Genomic_DNA"/>
</dbReference>
<dbReference type="InterPro" id="IPR029767">
    <property type="entry name" value="WecB-like"/>
</dbReference>
<protein>
    <submittedName>
        <fullName evidence="3">UDP-N-acetylglucosamine 2-epimerase</fullName>
    </submittedName>
</protein>
<reference evidence="3 4" key="1">
    <citation type="journal article" date="2015" name="Microbiome">
        <title>Genomic resolution of linkages in carbon, nitrogen, and sulfur cycling among widespread estuary sediment bacteria.</title>
        <authorList>
            <person name="Baker B.J."/>
            <person name="Lazar C.S."/>
            <person name="Teske A.P."/>
            <person name="Dick G.J."/>
        </authorList>
    </citation>
    <scope>NUCLEOTIDE SEQUENCE [LARGE SCALE GENOMIC DNA]</scope>
    <source>
        <strain evidence="3">DG_26</strain>
    </source>
</reference>
<dbReference type="CDD" id="cd03786">
    <property type="entry name" value="GTB_UDP-GlcNAc_2-Epimerase"/>
    <property type="match status" value="1"/>
</dbReference>
<dbReference type="PANTHER" id="PTHR43174">
    <property type="entry name" value="UDP-N-ACETYLGLUCOSAMINE 2-EPIMERASE"/>
    <property type="match status" value="1"/>
</dbReference>
<comment type="caution">
    <text evidence="3">The sequence shown here is derived from an EMBL/GenBank/DDBJ whole genome shotgun (WGS) entry which is preliminary data.</text>
</comment>
<dbReference type="Gene3D" id="3.40.50.2000">
    <property type="entry name" value="Glycogen Phosphorylase B"/>
    <property type="match status" value="2"/>
</dbReference>
<dbReference type="GO" id="GO:0016853">
    <property type="term" value="F:isomerase activity"/>
    <property type="evidence" value="ECO:0007669"/>
    <property type="project" value="UniProtKB-KW"/>
</dbReference>
<dbReference type="PANTHER" id="PTHR43174:SF1">
    <property type="entry name" value="UDP-N-ACETYLGLUCOSAMINE 2-EPIMERASE"/>
    <property type="match status" value="1"/>
</dbReference>
<organism evidence="3 4">
    <name type="scientific">candidate division TA06 bacterium DG_26</name>
    <dbReference type="NCBI Taxonomy" id="1703771"/>
    <lineage>
        <taxon>Bacteria</taxon>
        <taxon>Bacteria division TA06</taxon>
    </lineage>
</organism>
<accession>A0A0S7WJJ1</accession>
<dbReference type="Proteomes" id="UP000051124">
    <property type="component" value="Unassembled WGS sequence"/>
</dbReference>
<dbReference type="PATRIC" id="fig|1703771.3.peg.1645"/>
<evidence type="ECO:0000313" key="3">
    <source>
        <dbReference type="EMBL" id="KPJ49772.1"/>
    </source>
</evidence>
<evidence type="ECO:0000313" key="4">
    <source>
        <dbReference type="Proteomes" id="UP000051124"/>
    </source>
</evidence>
<proteinExistence type="inferred from homology"/>
<name>A0A0S7WJJ1_UNCT6</name>
<evidence type="ECO:0000259" key="2">
    <source>
        <dbReference type="Pfam" id="PF02350"/>
    </source>
</evidence>
<gene>
    <name evidence="3" type="ORF">AMJ40_04760</name>
</gene>
<feature type="domain" description="UDP-N-acetylglucosamine 2-epimerase" evidence="2">
    <location>
        <begin position="27"/>
        <end position="367"/>
    </location>
</feature>
<dbReference type="NCBIfam" id="TIGR00236">
    <property type="entry name" value="wecB"/>
    <property type="match status" value="1"/>
</dbReference>
<keyword evidence="1" id="KW-0413">Isomerase</keyword>
<evidence type="ECO:0000256" key="1">
    <source>
        <dbReference type="RuleBase" id="RU003513"/>
    </source>
</evidence>